<evidence type="ECO:0000313" key="2">
    <source>
        <dbReference type="Ensembl" id="ENSCINP00000030900.1"/>
    </source>
</evidence>
<keyword evidence="3" id="KW-1185">Reference proteome</keyword>
<evidence type="ECO:0000313" key="3">
    <source>
        <dbReference type="Proteomes" id="UP000008144"/>
    </source>
</evidence>
<keyword evidence="1" id="KW-0472">Membrane</keyword>
<accession>H2XML7</accession>
<proteinExistence type="predicted"/>
<protein>
    <submittedName>
        <fullName evidence="2">Uncharacterized protein</fullName>
    </submittedName>
</protein>
<dbReference type="HOGENOM" id="CLU_3279189_0_0_1"/>
<evidence type="ECO:0000256" key="1">
    <source>
        <dbReference type="SAM" id="Phobius"/>
    </source>
</evidence>
<keyword evidence="1" id="KW-0812">Transmembrane</keyword>
<dbReference type="Ensembl" id="ENSCINT00000035119.1">
    <property type="protein sequence ID" value="ENSCINP00000030900.1"/>
    <property type="gene ID" value="ENSCING00000019458.1"/>
</dbReference>
<sequence>MNAVEWSLLNLYSLFNFMLLLLSFQLLLENGPCQPPFEPVH</sequence>
<reference evidence="3" key="1">
    <citation type="journal article" date="2002" name="Science">
        <title>The draft genome of Ciona intestinalis: insights into chordate and vertebrate origins.</title>
        <authorList>
            <person name="Dehal P."/>
            <person name="Satou Y."/>
            <person name="Campbell R.K."/>
            <person name="Chapman J."/>
            <person name="Degnan B."/>
            <person name="De Tomaso A."/>
            <person name="Davidson B."/>
            <person name="Di Gregorio A."/>
            <person name="Gelpke M."/>
            <person name="Goodstein D.M."/>
            <person name="Harafuji N."/>
            <person name="Hastings K.E."/>
            <person name="Ho I."/>
            <person name="Hotta K."/>
            <person name="Huang W."/>
            <person name="Kawashima T."/>
            <person name="Lemaire P."/>
            <person name="Martinez D."/>
            <person name="Meinertzhagen I.A."/>
            <person name="Necula S."/>
            <person name="Nonaka M."/>
            <person name="Putnam N."/>
            <person name="Rash S."/>
            <person name="Saiga H."/>
            <person name="Satake M."/>
            <person name="Terry A."/>
            <person name="Yamada L."/>
            <person name="Wang H.G."/>
            <person name="Awazu S."/>
            <person name="Azumi K."/>
            <person name="Boore J."/>
            <person name="Branno M."/>
            <person name="Chin-Bow S."/>
            <person name="DeSantis R."/>
            <person name="Doyle S."/>
            <person name="Francino P."/>
            <person name="Keys D.N."/>
            <person name="Haga S."/>
            <person name="Hayashi H."/>
            <person name="Hino K."/>
            <person name="Imai K.S."/>
            <person name="Inaba K."/>
            <person name="Kano S."/>
            <person name="Kobayashi K."/>
            <person name="Kobayashi M."/>
            <person name="Lee B.I."/>
            <person name="Makabe K.W."/>
            <person name="Manohar C."/>
            <person name="Matassi G."/>
            <person name="Medina M."/>
            <person name="Mochizuki Y."/>
            <person name="Mount S."/>
            <person name="Morishita T."/>
            <person name="Miura S."/>
            <person name="Nakayama A."/>
            <person name="Nishizaka S."/>
            <person name="Nomoto H."/>
            <person name="Ohta F."/>
            <person name="Oishi K."/>
            <person name="Rigoutsos I."/>
            <person name="Sano M."/>
            <person name="Sasaki A."/>
            <person name="Sasakura Y."/>
            <person name="Shoguchi E."/>
            <person name="Shin-i T."/>
            <person name="Spagnuolo A."/>
            <person name="Stainier D."/>
            <person name="Suzuki M.M."/>
            <person name="Tassy O."/>
            <person name="Takatori N."/>
            <person name="Tokuoka M."/>
            <person name="Yagi K."/>
            <person name="Yoshizaki F."/>
            <person name="Wada S."/>
            <person name="Zhang C."/>
            <person name="Hyatt P.D."/>
            <person name="Larimer F."/>
            <person name="Detter C."/>
            <person name="Doggett N."/>
            <person name="Glavina T."/>
            <person name="Hawkins T."/>
            <person name="Richardson P."/>
            <person name="Lucas S."/>
            <person name="Kohara Y."/>
            <person name="Levine M."/>
            <person name="Satoh N."/>
            <person name="Rokhsar D.S."/>
        </authorList>
    </citation>
    <scope>NUCLEOTIDE SEQUENCE [LARGE SCALE GENOMIC DNA]</scope>
</reference>
<reference evidence="2" key="2">
    <citation type="journal article" date="2008" name="Genome Biol.">
        <title>Improved genome assembly and evidence-based global gene model set for the chordate Ciona intestinalis: new insight into intron and operon populations.</title>
        <authorList>
            <person name="Satou Y."/>
            <person name="Mineta K."/>
            <person name="Ogasawara M."/>
            <person name="Sasakura Y."/>
            <person name="Shoguchi E."/>
            <person name="Ueno K."/>
            <person name="Yamada L."/>
            <person name="Matsumoto J."/>
            <person name="Wasserscheid J."/>
            <person name="Dewar K."/>
            <person name="Wiley G.B."/>
            <person name="Macmil S.L."/>
            <person name="Roe B.A."/>
            <person name="Zeller R.W."/>
            <person name="Hastings K.E."/>
            <person name="Lemaire P."/>
            <person name="Lindquist E."/>
            <person name="Endo T."/>
            <person name="Hotta K."/>
            <person name="Inaba K."/>
        </authorList>
    </citation>
    <scope>NUCLEOTIDE SEQUENCE [LARGE SCALE GENOMIC DNA]</scope>
    <source>
        <strain evidence="2">wild type</strain>
    </source>
</reference>
<reference evidence="2" key="4">
    <citation type="submission" date="2025-09" db="UniProtKB">
        <authorList>
            <consortium name="Ensembl"/>
        </authorList>
    </citation>
    <scope>IDENTIFICATION</scope>
</reference>
<dbReference type="AlphaFoldDB" id="H2XML7"/>
<dbReference type="Proteomes" id="UP000008144">
    <property type="component" value="Chromosome 11"/>
</dbReference>
<organism evidence="2 3">
    <name type="scientific">Ciona intestinalis</name>
    <name type="common">Transparent sea squirt</name>
    <name type="synonym">Ascidia intestinalis</name>
    <dbReference type="NCBI Taxonomy" id="7719"/>
    <lineage>
        <taxon>Eukaryota</taxon>
        <taxon>Metazoa</taxon>
        <taxon>Chordata</taxon>
        <taxon>Tunicata</taxon>
        <taxon>Ascidiacea</taxon>
        <taxon>Phlebobranchia</taxon>
        <taxon>Cionidae</taxon>
        <taxon>Ciona</taxon>
    </lineage>
</organism>
<dbReference type="InParanoid" id="H2XML7"/>
<dbReference type="EMBL" id="EAAA01000739">
    <property type="status" value="NOT_ANNOTATED_CDS"/>
    <property type="molecule type" value="Genomic_DNA"/>
</dbReference>
<name>H2XML7_CIOIN</name>
<reference evidence="2" key="3">
    <citation type="submission" date="2025-08" db="UniProtKB">
        <authorList>
            <consortium name="Ensembl"/>
        </authorList>
    </citation>
    <scope>IDENTIFICATION</scope>
</reference>
<feature type="transmembrane region" description="Helical" evidence="1">
    <location>
        <begin position="6"/>
        <end position="28"/>
    </location>
</feature>
<keyword evidence="1" id="KW-1133">Transmembrane helix</keyword>